<protein>
    <submittedName>
        <fullName evidence="1">Uncharacterized protein</fullName>
    </submittedName>
</protein>
<sequence length="96" mass="10696">MKACVNIVVFLFFIFLAAPTIVSLLQDEDTDVSTVYSITEEEIQKEIKEVKAGPQFIFELVALVPVIEKSALIQSKYLLKHSNVSGDIFLPPPEVV</sequence>
<evidence type="ECO:0000313" key="1">
    <source>
        <dbReference type="EMBL" id="TRW23069.1"/>
    </source>
</evidence>
<dbReference type="Proteomes" id="UP000320643">
    <property type="component" value="Unassembled WGS sequence"/>
</dbReference>
<dbReference type="OrthoDB" id="839726at2"/>
<name>A0A552UXY5_9FLAO</name>
<gene>
    <name evidence="1" type="ORF">FMM05_15355</name>
</gene>
<organism evidence="1 2">
    <name type="scientific">Flavobacterium zepuense</name>
    <dbReference type="NCBI Taxonomy" id="2593302"/>
    <lineage>
        <taxon>Bacteria</taxon>
        <taxon>Pseudomonadati</taxon>
        <taxon>Bacteroidota</taxon>
        <taxon>Flavobacteriia</taxon>
        <taxon>Flavobacteriales</taxon>
        <taxon>Flavobacteriaceae</taxon>
        <taxon>Flavobacterium</taxon>
    </lineage>
</organism>
<evidence type="ECO:0000313" key="2">
    <source>
        <dbReference type="Proteomes" id="UP000320643"/>
    </source>
</evidence>
<dbReference type="AlphaFoldDB" id="A0A552UXY5"/>
<proteinExistence type="predicted"/>
<comment type="caution">
    <text evidence="1">The sequence shown here is derived from an EMBL/GenBank/DDBJ whole genome shotgun (WGS) entry which is preliminary data.</text>
</comment>
<keyword evidence="2" id="KW-1185">Reference proteome</keyword>
<dbReference type="EMBL" id="VJVZ01000010">
    <property type="protein sequence ID" value="TRW23069.1"/>
    <property type="molecule type" value="Genomic_DNA"/>
</dbReference>
<reference evidence="1 2" key="1">
    <citation type="submission" date="2019-07" db="EMBL/GenBank/DDBJ databases">
        <title>Flavobacterium sp. nov., isolated from glacier ice.</title>
        <authorList>
            <person name="Liu Q."/>
            <person name="Xin Y.-H."/>
        </authorList>
    </citation>
    <scope>NUCLEOTIDE SEQUENCE [LARGE SCALE GENOMIC DNA]</scope>
    <source>
        <strain evidence="1 2">ZT4R6</strain>
    </source>
</reference>
<accession>A0A552UXY5</accession>